<proteinExistence type="inferred from homology"/>
<dbReference type="Gene3D" id="1.10.630.10">
    <property type="entry name" value="Cytochrome P450"/>
    <property type="match status" value="1"/>
</dbReference>
<name>A0A6M7UCI7_9HYPH</name>
<evidence type="ECO:0000256" key="2">
    <source>
        <dbReference type="ARBA" id="ARBA00010617"/>
    </source>
</evidence>
<keyword evidence="3" id="KW-0479">Metal-binding</keyword>
<evidence type="ECO:0000313" key="5">
    <source>
        <dbReference type="Proteomes" id="UP000503339"/>
    </source>
</evidence>
<dbReference type="InterPro" id="IPR002397">
    <property type="entry name" value="Cyt_P450_B"/>
</dbReference>
<dbReference type="GO" id="GO:0016705">
    <property type="term" value="F:oxidoreductase activity, acting on paired donors, with incorporation or reduction of molecular oxygen"/>
    <property type="evidence" value="ECO:0007669"/>
    <property type="project" value="InterPro"/>
</dbReference>
<dbReference type="PROSITE" id="PS00086">
    <property type="entry name" value="CYTOCHROME_P450"/>
    <property type="match status" value="1"/>
</dbReference>
<dbReference type="InterPro" id="IPR001128">
    <property type="entry name" value="Cyt_P450"/>
</dbReference>
<sequence>MTIQPDLFDPFALGSDPFPEFARRRTEGGASWGKPPYPEVGVALYVFSHALVSEALKHPFLLQAPPGTYQEVRQKISANPALDLLTRSMLLSDPPRHMHLRRPLAGSLTFSAGKGLFNQLMPKASELTRAAAGKPWFDAIRDIGLPLSFSGLEQILGIDIDDPWLIGSDAQRMAKALDIRTGNVDNDANEACRRLEAWASQAIEGGGVRPNGISAQMLAEVEAGRWRRDDAIANIVFLLFAGQATVVDTFGNALAALAEAPDQLSLLEGGTVGWSAAAEELLRFCAPVHFAGARIAAQDLEIGGATIAAGQAVVPVLASANRDVSVFPAGDRLDLRSGVSSALAFGTGLHACLGQHVARAELAVLLEALFTEASGWRLDIPNVVRRDSVLFYGLETAPMIRAAGLPAI</sequence>
<comment type="cofactor">
    <cofactor evidence="1">
        <name>heme</name>
        <dbReference type="ChEBI" id="CHEBI:30413"/>
    </cofactor>
</comment>
<dbReference type="GO" id="GO:0004497">
    <property type="term" value="F:monooxygenase activity"/>
    <property type="evidence" value="ECO:0007669"/>
    <property type="project" value="UniProtKB-KW"/>
</dbReference>
<keyword evidence="3" id="KW-0503">Monooxygenase</keyword>
<dbReference type="GO" id="GO:0005506">
    <property type="term" value="F:iron ion binding"/>
    <property type="evidence" value="ECO:0007669"/>
    <property type="project" value="InterPro"/>
</dbReference>
<dbReference type="RefSeq" id="WP_064992413.1">
    <property type="nucleotide sequence ID" value="NZ_CP033361.1"/>
</dbReference>
<dbReference type="KEGG" id="merd:EB233_08075"/>
<reference evidence="4 5" key="1">
    <citation type="submission" date="2018-10" db="EMBL/GenBank/DDBJ databases">
        <authorList>
            <person name="Perry B.J."/>
            <person name="Sullivan J.T."/>
            <person name="Murphy R.J.T."/>
            <person name="Ramsay J.P."/>
            <person name="Ronson C.W."/>
        </authorList>
    </citation>
    <scope>NUCLEOTIDE SEQUENCE [LARGE SCALE GENOMIC DNA]</scope>
    <source>
        <strain evidence="4 5">NZP2014</strain>
    </source>
</reference>
<keyword evidence="3" id="KW-0408">Iron</keyword>
<gene>
    <name evidence="4" type="ORF">EB233_08075</name>
</gene>
<dbReference type="Pfam" id="PF00067">
    <property type="entry name" value="p450"/>
    <property type="match status" value="1"/>
</dbReference>
<evidence type="ECO:0000256" key="3">
    <source>
        <dbReference type="RuleBase" id="RU000461"/>
    </source>
</evidence>
<dbReference type="Proteomes" id="UP000503339">
    <property type="component" value="Chromosome"/>
</dbReference>
<dbReference type="InterPro" id="IPR036396">
    <property type="entry name" value="Cyt_P450_sf"/>
</dbReference>
<evidence type="ECO:0000256" key="1">
    <source>
        <dbReference type="ARBA" id="ARBA00001971"/>
    </source>
</evidence>
<dbReference type="AlphaFoldDB" id="A0A6M7UCI7"/>
<comment type="similarity">
    <text evidence="2 3">Belongs to the cytochrome P450 family.</text>
</comment>
<dbReference type="PANTHER" id="PTHR46696">
    <property type="entry name" value="P450, PUTATIVE (EUROFUNG)-RELATED"/>
    <property type="match status" value="1"/>
</dbReference>
<dbReference type="PANTHER" id="PTHR46696:SF1">
    <property type="entry name" value="CYTOCHROME P450 YJIB-RELATED"/>
    <property type="match status" value="1"/>
</dbReference>
<accession>A0A6M7UCI7</accession>
<keyword evidence="3" id="KW-0560">Oxidoreductase</keyword>
<organism evidence="4 5">
    <name type="scientific">Mesorhizobium erdmanii</name>
    <dbReference type="NCBI Taxonomy" id="1777866"/>
    <lineage>
        <taxon>Bacteria</taxon>
        <taxon>Pseudomonadati</taxon>
        <taxon>Pseudomonadota</taxon>
        <taxon>Alphaproteobacteria</taxon>
        <taxon>Hyphomicrobiales</taxon>
        <taxon>Phyllobacteriaceae</taxon>
        <taxon>Mesorhizobium</taxon>
    </lineage>
</organism>
<dbReference type="SUPFAM" id="SSF48264">
    <property type="entry name" value="Cytochrome P450"/>
    <property type="match status" value="1"/>
</dbReference>
<keyword evidence="5" id="KW-1185">Reference proteome</keyword>
<dbReference type="GO" id="GO:0020037">
    <property type="term" value="F:heme binding"/>
    <property type="evidence" value="ECO:0007669"/>
    <property type="project" value="InterPro"/>
</dbReference>
<protein>
    <submittedName>
        <fullName evidence="4">Cytochrome P450</fullName>
    </submittedName>
</protein>
<dbReference type="EMBL" id="CP033361">
    <property type="protein sequence ID" value="QKC75509.1"/>
    <property type="molecule type" value="Genomic_DNA"/>
</dbReference>
<keyword evidence="3" id="KW-0349">Heme</keyword>
<dbReference type="PRINTS" id="PR00359">
    <property type="entry name" value="BP450"/>
</dbReference>
<dbReference type="InterPro" id="IPR017972">
    <property type="entry name" value="Cyt_P450_CS"/>
</dbReference>
<evidence type="ECO:0000313" key="4">
    <source>
        <dbReference type="EMBL" id="QKC75509.1"/>
    </source>
</evidence>